<dbReference type="PANTHER" id="PTHR40128">
    <property type="entry name" value="EXPRESSED PROTEIN"/>
    <property type="match status" value="1"/>
</dbReference>
<dbReference type="Proteomes" id="UP000704762">
    <property type="component" value="Unassembled WGS sequence"/>
</dbReference>
<organism evidence="1 2">
    <name type="scientific">Microlunatus panaciterrae</name>
    <dbReference type="NCBI Taxonomy" id="400768"/>
    <lineage>
        <taxon>Bacteria</taxon>
        <taxon>Bacillati</taxon>
        <taxon>Actinomycetota</taxon>
        <taxon>Actinomycetes</taxon>
        <taxon>Propionibacteriales</taxon>
        <taxon>Propionibacteriaceae</taxon>
        <taxon>Microlunatus</taxon>
    </lineage>
</organism>
<comment type="caution">
    <text evidence="1">The sequence shown here is derived from an EMBL/GenBank/DDBJ whole genome shotgun (WGS) entry which is preliminary data.</text>
</comment>
<sequence length="283" mass="32187">MLTSNGYLLSDAPDRLGELRAAPDSERGDRDALWARLRQDGYLYLTGHLDPAEVIDFRRYYFCQLADTGVLRSGSDPVDGKAAEGPVDVARLRQILFQQIVPSDEYQRLCSTPGVAGWFRWLFDDDVHLHKRKIIRHTRPGANGVGTATQAHYDLVYLREGTDRVLSIWIPLGDCPRTLGGLTYLEGSHHRVLAEEREGRLRRPAASITADLPSLADEHDSRWLTADYRAGDVVVHSAYLVHAALDNVDRDQTMRLSTDIRYQRVSEPIDWRWQQHWVDTDAL</sequence>
<dbReference type="SUPFAM" id="SSF51197">
    <property type="entry name" value="Clavaminate synthase-like"/>
    <property type="match status" value="1"/>
</dbReference>
<reference evidence="1 2" key="1">
    <citation type="submission" date="2021-01" db="EMBL/GenBank/DDBJ databases">
        <title>Sequencing the genomes of 1000 actinobacteria strains.</title>
        <authorList>
            <person name="Klenk H.-P."/>
        </authorList>
    </citation>
    <scope>NUCLEOTIDE SEQUENCE [LARGE SCALE GENOMIC DNA]</scope>
    <source>
        <strain evidence="1 2">DSM 18662</strain>
    </source>
</reference>
<dbReference type="InterPro" id="IPR008775">
    <property type="entry name" value="Phytyl_CoA_dOase-like"/>
</dbReference>
<keyword evidence="2" id="KW-1185">Reference proteome</keyword>
<dbReference type="Gene3D" id="2.60.120.620">
    <property type="entry name" value="q2cbj1_9rhob like domain"/>
    <property type="match status" value="1"/>
</dbReference>
<accession>A0ABS2RK97</accession>
<name>A0ABS2RK97_9ACTN</name>
<evidence type="ECO:0008006" key="3">
    <source>
        <dbReference type="Google" id="ProtNLM"/>
    </source>
</evidence>
<gene>
    <name evidence="1" type="ORF">JOE57_002357</name>
</gene>
<dbReference type="Pfam" id="PF05721">
    <property type="entry name" value="PhyH"/>
    <property type="match status" value="1"/>
</dbReference>
<evidence type="ECO:0000313" key="2">
    <source>
        <dbReference type="Proteomes" id="UP000704762"/>
    </source>
</evidence>
<proteinExistence type="predicted"/>
<dbReference type="EMBL" id="JAFBCF010000001">
    <property type="protein sequence ID" value="MBM7799436.1"/>
    <property type="molecule type" value="Genomic_DNA"/>
</dbReference>
<dbReference type="RefSeq" id="WP_338041277.1">
    <property type="nucleotide sequence ID" value="NZ_BAAAQP010000003.1"/>
</dbReference>
<evidence type="ECO:0000313" key="1">
    <source>
        <dbReference type="EMBL" id="MBM7799436.1"/>
    </source>
</evidence>
<protein>
    <recommendedName>
        <fullName evidence="3">Phytanoyl-CoA dioxygenase (PhyH)</fullName>
    </recommendedName>
</protein>
<dbReference type="PANTHER" id="PTHR40128:SF1">
    <property type="entry name" value="PHYTANOYL-COA HYDROXYLASE"/>
    <property type="match status" value="1"/>
</dbReference>